<accession>A0A9Q1JE39</accession>
<organism evidence="2 3">
    <name type="scientific">Synaphobranchus kaupii</name>
    <name type="common">Kaup's arrowtooth eel</name>
    <dbReference type="NCBI Taxonomy" id="118154"/>
    <lineage>
        <taxon>Eukaryota</taxon>
        <taxon>Metazoa</taxon>
        <taxon>Chordata</taxon>
        <taxon>Craniata</taxon>
        <taxon>Vertebrata</taxon>
        <taxon>Euteleostomi</taxon>
        <taxon>Actinopterygii</taxon>
        <taxon>Neopterygii</taxon>
        <taxon>Teleostei</taxon>
        <taxon>Anguilliformes</taxon>
        <taxon>Synaphobranchidae</taxon>
        <taxon>Synaphobranchus</taxon>
    </lineage>
</organism>
<dbReference type="InterPro" id="IPR011604">
    <property type="entry name" value="PDDEXK-like_dom_sf"/>
</dbReference>
<dbReference type="OrthoDB" id="6155932at2759"/>
<dbReference type="AlphaFoldDB" id="A0A9Q1JE39"/>
<name>A0A9Q1JE39_SYNKA</name>
<dbReference type="SUPFAM" id="SSF52980">
    <property type="entry name" value="Restriction endonuclease-like"/>
    <property type="match status" value="1"/>
</dbReference>
<reference evidence="2" key="1">
    <citation type="journal article" date="2023" name="Science">
        <title>Genome structures resolve the early diversification of teleost fishes.</title>
        <authorList>
            <person name="Parey E."/>
            <person name="Louis A."/>
            <person name="Montfort J."/>
            <person name="Bouchez O."/>
            <person name="Roques C."/>
            <person name="Iampietro C."/>
            <person name="Lluch J."/>
            <person name="Castinel A."/>
            <person name="Donnadieu C."/>
            <person name="Desvignes T."/>
            <person name="Floi Bucao C."/>
            <person name="Jouanno E."/>
            <person name="Wen M."/>
            <person name="Mejri S."/>
            <person name="Dirks R."/>
            <person name="Jansen H."/>
            <person name="Henkel C."/>
            <person name="Chen W.J."/>
            <person name="Zahm M."/>
            <person name="Cabau C."/>
            <person name="Klopp C."/>
            <person name="Thompson A.W."/>
            <person name="Robinson-Rechavi M."/>
            <person name="Braasch I."/>
            <person name="Lecointre G."/>
            <person name="Bobe J."/>
            <person name="Postlethwait J.H."/>
            <person name="Berthelot C."/>
            <person name="Roest Crollius H."/>
            <person name="Guiguen Y."/>
        </authorList>
    </citation>
    <scope>NUCLEOTIDE SEQUENCE</scope>
    <source>
        <strain evidence="2">WJC10195</strain>
    </source>
</reference>
<evidence type="ECO:0000259" key="1">
    <source>
        <dbReference type="Pfam" id="PF09588"/>
    </source>
</evidence>
<dbReference type="PANTHER" id="PTHR46609:SF8">
    <property type="entry name" value="YQAJ VIRAL RECOMBINASE DOMAIN-CONTAINING PROTEIN"/>
    <property type="match status" value="1"/>
</dbReference>
<gene>
    <name evidence="2" type="ORF">SKAU_G00018650</name>
</gene>
<protein>
    <recommendedName>
        <fullName evidence="1">YqaJ viral recombinase domain-containing protein</fullName>
    </recommendedName>
</protein>
<evidence type="ECO:0000313" key="2">
    <source>
        <dbReference type="EMBL" id="KAJ8381087.1"/>
    </source>
</evidence>
<dbReference type="InterPro" id="IPR051703">
    <property type="entry name" value="NF-kappa-B_Signaling_Reg"/>
</dbReference>
<sequence length="194" mass="20709">MSQGIGCSHSAALTIFAHHNLGPTDQECKWKKPAGPKEVKSAQDLFPTSRSYDPLSRPVTDGDRQWLWHVLRKQCLDGVMAVQWGVANEREGVKALQSVTGITMQESGLWLSPSGILGASPDGLVGDNALVEVKCPYRERDMTISAAAQSPGFCLKEGATCCQRATSTGTKCRGSCTSQGKTSAISQCGQPKTP</sequence>
<dbReference type="Pfam" id="PF09588">
    <property type="entry name" value="YqaJ"/>
    <property type="match status" value="1"/>
</dbReference>
<dbReference type="EMBL" id="JAINUF010000001">
    <property type="protein sequence ID" value="KAJ8381087.1"/>
    <property type="molecule type" value="Genomic_DNA"/>
</dbReference>
<dbReference type="InterPro" id="IPR019080">
    <property type="entry name" value="YqaJ_viral_recombinase"/>
</dbReference>
<evidence type="ECO:0000313" key="3">
    <source>
        <dbReference type="Proteomes" id="UP001152622"/>
    </source>
</evidence>
<proteinExistence type="predicted"/>
<dbReference type="InterPro" id="IPR011335">
    <property type="entry name" value="Restrct_endonuc-II-like"/>
</dbReference>
<comment type="caution">
    <text evidence="2">The sequence shown here is derived from an EMBL/GenBank/DDBJ whole genome shotgun (WGS) entry which is preliminary data.</text>
</comment>
<dbReference type="GO" id="GO:0006281">
    <property type="term" value="P:DNA repair"/>
    <property type="evidence" value="ECO:0007669"/>
    <property type="project" value="UniProtKB-ARBA"/>
</dbReference>
<dbReference type="Gene3D" id="3.90.320.10">
    <property type="match status" value="1"/>
</dbReference>
<dbReference type="Proteomes" id="UP001152622">
    <property type="component" value="Chromosome 1"/>
</dbReference>
<keyword evidence="3" id="KW-1185">Reference proteome</keyword>
<feature type="domain" description="YqaJ viral recombinase" evidence="1">
    <location>
        <begin position="80"/>
        <end position="140"/>
    </location>
</feature>
<dbReference type="PANTHER" id="PTHR46609">
    <property type="entry name" value="EXONUCLEASE, PHAGE-TYPE/RECB, C-TERMINAL DOMAIN-CONTAINING PROTEIN"/>
    <property type="match status" value="1"/>
</dbReference>